<evidence type="ECO:0000313" key="16">
    <source>
        <dbReference type="Proteomes" id="UP000265040"/>
    </source>
</evidence>
<keyword evidence="6" id="KW-0833">Ubl conjugation pathway</keyword>
<dbReference type="InterPro" id="IPR047542">
    <property type="entry name" value="Rcat_RBR_RNF31-like"/>
</dbReference>
<dbReference type="InterPro" id="IPR001876">
    <property type="entry name" value="Znf_RanBP2"/>
</dbReference>
<feature type="compositionally biased region" description="Polar residues" evidence="9">
    <location>
        <begin position="340"/>
        <end position="351"/>
    </location>
</feature>
<organism evidence="15 16">
    <name type="scientific">Anabas testudineus</name>
    <name type="common">Climbing perch</name>
    <name type="synonym">Anthias testudineus</name>
    <dbReference type="NCBI Taxonomy" id="64144"/>
    <lineage>
        <taxon>Eukaryota</taxon>
        <taxon>Metazoa</taxon>
        <taxon>Chordata</taxon>
        <taxon>Craniata</taxon>
        <taxon>Vertebrata</taxon>
        <taxon>Euteleostomi</taxon>
        <taxon>Actinopterygii</taxon>
        <taxon>Neopterygii</taxon>
        <taxon>Teleostei</taxon>
        <taxon>Neoteleostei</taxon>
        <taxon>Acanthomorphata</taxon>
        <taxon>Anabantaria</taxon>
        <taxon>Anabantiformes</taxon>
        <taxon>Anabantoidei</taxon>
        <taxon>Anabantidae</taxon>
        <taxon>Anabas</taxon>
    </lineage>
</organism>
<keyword evidence="16" id="KW-1185">Reference proteome</keyword>
<dbReference type="PROSITE" id="PS01358">
    <property type="entry name" value="ZF_RANBP2_1"/>
    <property type="match status" value="3"/>
</dbReference>
<dbReference type="GO" id="GO:1990450">
    <property type="term" value="F:linear polyubiquitin binding"/>
    <property type="evidence" value="ECO:0007669"/>
    <property type="project" value="TreeGrafter"/>
</dbReference>
<evidence type="ECO:0000256" key="9">
    <source>
        <dbReference type="SAM" id="MobiDB-lite"/>
    </source>
</evidence>
<accession>A0A7N6BLV9</accession>
<dbReference type="Pfam" id="PF18091">
    <property type="entry name" value="E3_UbLigase_RBR"/>
    <property type="match status" value="1"/>
</dbReference>
<evidence type="ECO:0000256" key="1">
    <source>
        <dbReference type="ARBA" id="ARBA00008278"/>
    </source>
</evidence>
<evidence type="ECO:0000256" key="3">
    <source>
        <dbReference type="ARBA" id="ARBA00022723"/>
    </source>
</evidence>
<dbReference type="CDD" id="cd16631">
    <property type="entry name" value="mRING-HC-C4C4_RBR_HOIP"/>
    <property type="match status" value="1"/>
</dbReference>
<dbReference type="InterPro" id="IPR036339">
    <property type="entry name" value="PUB-like_dom_sf"/>
</dbReference>
<dbReference type="InterPro" id="IPR000315">
    <property type="entry name" value="Znf_B-box"/>
</dbReference>
<dbReference type="InterPro" id="IPR026254">
    <property type="entry name" value="RNF31-like"/>
</dbReference>
<evidence type="ECO:0000259" key="13">
    <source>
        <dbReference type="PROSITE" id="PS50199"/>
    </source>
</evidence>
<dbReference type="Gene3D" id="6.10.140.1100">
    <property type="match status" value="1"/>
</dbReference>
<comment type="similarity">
    <text evidence="1">Belongs to the RBR family.</text>
</comment>
<dbReference type="PANTHER" id="PTHR16004:SF5">
    <property type="entry name" value="E3 UBIQUITIN-PROTEIN LIGASE RNF31"/>
    <property type="match status" value="1"/>
</dbReference>
<evidence type="ECO:0000256" key="4">
    <source>
        <dbReference type="ARBA" id="ARBA00022737"/>
    </source>
</evidence>
<dbReference type="PANTHER" id="PTHR16004">
    <property type="entry name" value="RING FINGER PROTEIN 31-RELATED"/>
    <property type="match status" value="1"/>
</dbReference>
<dbReference type="SMART" id="SM00547">
    <property type="entry name" value="ZnF_RBZ"/>
    <property type="match status" value="3"/>
</dbReference>
<dbReference type="InterPro" id="IPR032065">
    <property type="entry name" value="RNF31-UBA"/>
</dbReference>
<dbReference type="InterPro" id="IPR047541">
    <property type="entry name" value="RNF31_RBR_mRING-HC-like"/>
</dbReference>
<feature type="domain" description="RING-type" evidence="14">
    <location>
        <begin position="578"/>
        <end position="810"/>
    </location>
</feature>
<protein>
    <recommendedName>
        <fullName evidence="17">RBR-type E3 ubiquitin transferase</fullName>
    </recommendedName>
</protein>
<feature type="region of interest" description="Disordered" evidence="9">
    <location>
        <begin position="337"/>
        <end position="364"/>
    </location>
</feature>
<dbReference type="InterPro" id="IPR057426">
    <property type="entry name" value="RNF31_UBA_3"/>
</dbReference>
<dbReference type="GO" id="GO:0036435">
    <property type="term" value="F:K48-linked polyubiquitin modification-dependent protein binding"/>
    <property type="evidence" value="ECO:0007669"/>
    <property type="project" value="TreeGrafter"/>
</dbReference>
<evidence type="ECO:0000256" key="5">
    <source>
        <dbReference type="ARBA" id="ARBA00022771"/>
    </source>
</evidence>
<evidence type="ECO:0000313" key="15">
    <source>
        <dbReference type="Ensembl" id="ENSATEP00000064300.1"/>
    </source>
</evidence>
<dbReference type="InterPro" id="IPR015940">
    <property type="entry name" value="UBA"/>
</dbReference>
<dbReference type="Pfam" id="PF09409">
    <property type="entry name" value="PUB"/>
    <property type="match status" value="1"/>
</dbReference>
<name>A0A7N6BLV9_ANATE</name>
<dbReference type="PROSITE" id="PS50199">
    <property type="entry name" value="ZF_RANBP2_2"/>
    <property type="match status" value="2"/>
</dbReference>
<keyword evidence="2" id="KW-0808">Transferase</keyword>
<dbReference type="Pfam" id="PF25163">
    <property type="entry name" value="UBA_RNF31"/>
    <property type="match status" value="1"/>
</dbReference>
<dbReference type="GeneTree" id="ENSGT00530000064112"/>
<dbReference type="SUPFAM" id="SSF90209">
    <property type="entry name" value="Ran binding protein zinc finger-like"/>
    <property type="match status" value="2"/>
</dbReference>
<dbReference type="CDD" id="cd20337">
    <property type="entry name" value="BRcat_RBR_HOIP"/>
    <property type="match status" value="1"/>
</dbReference>
<dbReference type="InterPro" id="IPR044066">
    <property type="entry name" value="TRIAD_supradom"/>
</dbReference>
<dbReference type="Gene3D" id="2.30.30.380">
    <property type="entry name" value="Zn-finger domain of Sec23/24"/>
    <property type="match status" value="1"/>
</dbReference>
<reference evidence="15" key="3">
    <citation type="submission" date="2025-09" db="UniProtKB">
        <authorList>
            <consortium name="Ensembl"/>
        </authorList>
    </citation>
    <scope>IDENTIFICATION</scope>
</reference>
<evidence type="ECO:0000259" key="12">
    <source>
        <dbReference type="PROSITE" id="PS50119"/>
    </source>
</evidence>
<dbReference type="AlphaFoldDB" id="A0A7N6BLV9"/>
<dbReference type="Ensembl" id="ENSATET00000044046.1">
    <property type="protein sequence ID" value="ENSATEP00000064300.1"/>
    <property type="gene ID" value="ENSATEG00000020508.3"/>
</dbReference>
<keyword evidence="10" id="KW-0732">Signal</keyword>
<dbReference type="PROSITE" id="PS50119">
    <property type="entry name" value="ZF_BBOX"/>
    <property type="match status" value="1"/>
</dbReference>
<dbReference type="GO" id="GO:0071797">
    <property type="term" value="C:LUBAC complex"/>
    <property type="evidence" value="ECO:0007669"/>
    <property type="project" value="InterPro"/>
</dbReference>
<dbReference type="Pfam" id="PF16678">
    <property type="entry name" value="UBA_HOIP"/>
    <property type="match status" value="1"/>
</dbReference>
<dbReference type="Gene3D" id="1.20.120.1750">
    <property type="match status" value="1"/>
</dbReference>
<dbReference type="InterPro" id="IPR002867">
    <property type="entry name" value="IBR_dom"/>
</dbReference>
<proteinExistence type="inferred from homology"/>
<dbReference type="PROSITE" id="PS50030">
    <property type="entry name" value="UBA"/>
    <property type="match status" value="1"/>
</dbReference>
<dbReference type="InterPro" id="IPR018997">
    <property type="entry name" value="PUB_domain"/>
</dbReference>
<dbReference type="Gene3D" id="1.20.58.2190">
    <property type="match status" value="1"/>
</dbReference>
<keyword evidence="7" id="KW-0862">Zinc</keyword>
<dbReference type="CDD" id="cd20351">
    <property type="entry name" value="Rcat_RBR_HOIP"/>
    <property type="match status" value="1"/>
</dbReference>
<sequence>SFILVVLFFGLFQILDSLTRLVKALSILEKYGCNLTCPSKPRYWRSVKHNNPVFKSTVDAIKGGRRVLHLYGYTSQQIDGLSFPDEVSEPDADKVAAVTLEVMILRYTSSLRILQRYHPIYHPAGLYENLGHCHNTLCHCLHFPTLFFFPLCVSVAAETCSICGISAVHSQCSTCTQGLCLNCDRLYHSHPDRRGHNRTIITPTKTSSLSLSPWECAHCTTVNEMRAVLCSTCERPRLATAASTVQETPMSVPTSLNTEWQCKSCTVVNQGSSVLCEVCERPRLATRPPVASVLSGPGSPPDSETNWTCQFCTYLNTKPSTVCEMCNLPCKDSTGDSLPRSLQQPPSNTRVQPPLGVKPQPKPRLNVDLKRQNTMRKDGLSLIQQIREAEKRGVSPEEVYAALCMCGGSNPCDWLTSELPHLLDEICEGGKLSRAEAKLAWLAAGGDTDRAVRQLLRDRQVKMKELHSLGFQDKAQCEEALRLSGGELKGALSLLQRPILEPFHQHIWADQPEAPIDPKHPDKERMCRRLLALYDLPSWGRCELVLSLLQEPGVTYSLEDVVQAVKESHDKDFIRRLLNNECPCCFSIFPRSKMQSLTSCQCSVCHECFGQHFTIAVRDKHIRDMVCPVCGEPDINDPEQLDSYFSTLDIQLRDCLELDVYELFHKKLTEHALMKDPKFLWCCHCTSGFINDGDQLKVTCPSCRKSFCAQCKKPWEPQHQDLSCEQFQQWKRDNDPEYQRQGLAGYLRDNGITCPHCRFQYALTKGGCMHFSCSQCRYQFCSGCNNPYQKTGCKTPQCLYPGLHAHHPRDCLFYLRDWEPPRLQALLQVMMLFNACGVMEQKDEGGQQIDSPCGIQTQPGQAGLCEKHYREYLVSLINAHSLDPALMYDAQELTRACERYQVDTQRGDNEEDNAYIARLLRIQGDFKFVKLHQSPKR</sequence>
<feature type="chain" id="PRO_5031192616" description="RBR-type E3 ubiquitin transferase" evidence="10">
    <location>
        <begin position="25"/>
        <end position="937"/>
    </location>
</feature>
<dbReference type="GO" id="GO:0061630">
    <property type="term" value="F:ubiquitin protein ligase activity"/>
    <property type="evidence" value="ECO:0007669"/>
    <property type="project" value="TreeGrafter"/>
</dbReference>
<evidence type="ECO:0000256" key="8">
    <source>
        <dbReference type="PROSITE-ProRule" id="PRU00322"/>
    </source>
</evidence>
<dbReference type="Proteomes" id="UP000265040">
    <property type="component" value="Chromosome 2"/>
</dbReference>
<keyword evidence="4" id="KW-0677">Repeat</keyword>
<feature type="domain" description="B box-type" evidence="12">
    <location>
        <begin position="155"/>
        <end position="201"/>
    </location>
</feature>
<dbReference type="InterPro" id="IPR013083">
    <property type="entry name" value="Znf_RING/FYVE/PHD"/>
</dbReference>
<dbReference type="Gene3D" id="3.30.40.10">
    <property type="entry name" value="Zinc/RING finger domain, C3HC4 (zinc finger)"/>
    <property type="match status" value="1"/>
</dbReference>
<feature type="domain" description="UBA" evidence="11">
    <location>
        <begin position="456"/>
        <end position="498"/>
    </location>
</feature>
<dbReference type="InterPro" id="IPR041031">
    <property type="entry name" value="RNF31_C"/>
</dbReference>
<evidence type="ECO:0000256" key="2">
    <source>
        <dbReference type="ARBA" id="ARBA00022679"/>
    </source>
</evidence>
<evidence type="ECO:0000256" key="6">
    <source>
        <dbReference type="ARBA" id="ARBA00022786"/>
    </source>
</evidence>
<reference evidence="15" key="1">
    <citation type="submission" date="2021-04" db="EMBL/GenBank/DDBJ databases">
        <authorList>
            <consortium name="Wellcome Sanger Institute Data Sharing"/>
        </authorList>
    </citation>
    <scope>NUCLEOTIDE SEQUENCE [LARGE SCALE GENOMIC DNA]</scope>
</reference>
<dbReference type="SUPFAM" id="SSF57850">
    <property type="entry name" value="RING/U-box"/>
    <property type="match status" value="3"/>
</dbReference>
<evidence type="ECO:0008006" key="17">
    <source>
        <dbReference type="Google" id="ProtNLM"/>
    </source>
</evidence>
<dbReference type="SUPFAM" id="SSF143503">
    <property type="entry name" value="PUG domain-like"/>
    <property type="match status" value="1"/>
</dbReference>
<dbReference type="GO" id="GO:0008270">
    <property type="term" value="F:zinc ion binding"/>
    <property type="evidence" value="ECO:0007669"/>
    <property type="project" value="UniProtKB-KW"/>
</dbReference>
<keyword evidence="3" id="KW-0479">Metal-binding</keyword>
<evidence type="ECO:0000256" key="7">
    <source>
        <dbReference type="ARBA" id="ARBA00022833"/>
    </source>
</evidence>
<dbReference type="InterPro" id="IPR036443">
    <property type="entry name" value="Znf_RanBP2_sf"/>
</dbReference>
<evidence type="ECO:0000259" key="14">
    <source>
        <dbReference type="PROSITE" id="PS51873"/>
    </source>
</evidence>
<dbReference type="GO" id="GO:0070530">
    <property type="term" value="F:K63-linked polyubiquitin modification-dependent protein binding"/>
    <property type="evidence" value="ECO:0007669"/>
    <property type="project" value="TreeGrafter"/>
</dbReference>
<dbReference type="InterPro" id="IPR047540">
    <property type="entry name" value="BRcat_RBR_RNF31-like"/>
</dbReference>
<feature type="signal peptide" evidence="10">
    <location>
        <begin position="1"/>
        <end position="24"/>
    </location>
</feature>
<dbReference type="PROSITE" id="PS51873">
    <property type="entry name" value="TRIAD"/>
    <property type="match status" value="1"/>
</dbReference>
<evidence type="ECO:0000256" key="10">
    <source>
        <dbReference type="SAM" id="SignalP"/>
    </source>
</evidence>
<feature type="domain" description="RanBP2-type" evidence="13">
    <location>
        <begin position="210"/>
        <end position="239"/>
    </location>
</feature>
<reference evidence="15" key="2">
    <citation type="submission" date="2025-08" db="UniProtKB">
        <authorList>
            <consortium name="Ensembl"/>
        </authorList>
    </citation>
    <scope>IDENTIFICATION</scope>
</reference>
<dbReference type="SMART" id="SM00647">
    <property type="entry name" value="IBR"/>
    <property type="match status" value="2"/>
</dbReference>
<feature type="domain" description="RanBP2-type" evidence="13">
    <location>
        <begin position="255"/>
        <end position="285"/>
    </location>
</feature>
<evidence type="ECO:0000259" key="11">
    <source>
        <dbReference type="PROSITE" id="PS50030"/>
    </source>
</evidence>
<dbReference type="Gene3D" id="1.10.8.10">
    <property type="entry name" value="DNA helicase RuvA subunit, C-terminal domain"/>
    <property type="match status" value="1"/>
</dbReference>
<keyword evidence="5 8" id="KW-0863">Zinc-finger</keyword>
<dbReference type="Pfam" id="PF22191">
    <property type="entry name" value="IBR_1"/>
    <property type="match status" value="2"/>
</dbReference>
<dbReference type="GO" id="GO:0097039">
    <property type="term" value="P:protein linear polyubiquitination"/>
    <property type="evidence" value="ECO:0007669"/>
    <property type="project" value="TreeGrafter"/>
</dbReference>